<evidence type="ECO:0008006" key="4">
    <source>
        <dbReference type="Google" id="ProtNLM"/>
    </source>
</evidence>
<dbReference type="Proteomes" id="UP000195521">
    <property type="component" value="Unassembled WGS sequence"/>
</dbReference>
<protein>
    <recommendedName>
        <fullName evidence="4">Variable surface protein</fullName>
    </recommendedName>
</protein>
<dbReference type="EMBL" id="BDQF01000003">
    <property type="protein sequence ID" value="GAW79211.1"/>
    <property type="molecule type" value="Genomic_DNA"/>
</dbReference>
<organism evidence="2 3">
    <name type="scientific">Plasmodium gonderi</name>
    <dbReference type="NCBI Taxonomy" id="77519"/>
    <lineage>
        <taxon>Eukaryota</taxon>
        <taxon>Sar</taxon>
        <taxon>Alveolata</taxon>
        <taxon>Apicomplexa</taxon>
        <taxon>Aconoidasida</taxon>
        <taxon>Haemosporida</taxon>
        <taxon>Plasmodiidae</taxon>
        <taxon>Plasmodium</taxon>
        <taxon>Plasmodium (Plasmodium)</taxon>
    </lineage>
</organism>
<dbReference type="OrthoDB" id="370877at2759"/>
<accession>A0A1Y1J9N8</accession>
<dbReference type="RefSeq" id="XP_028541800.1">
    <property type="nucleotide sequence ID" value="XM_028685999.1"/>
</dbReference>
<dbReference type="GeneID" id="39745915"/>
<keyword evidence="1" id="KW-0732">Signal</keyword>
<feature type="chain" id="PRO_5013254149" description="Variable surface protein" evidence="1">
    <location>
        <begin position="21"/>
        <end position="148"/>
    </location>
</feature>
<evidence type="ECO:0000313" key="3">
    <source>
        <dbReference type="Proteomes" id="UP000195521"/>
    </source>
</evidence>
<gene>
    <name evidence="2" type="ORF">PGO_030110</name>
</gene>
<reference evidence="3" key="1">
    <citation type="submission" date="2017-04" db="EMBL/GenBank/DDBJ databases">
        <title>Plasmodium gonderi genome.</title>
        <authorList>
            <person name="Arisue N."/>
            <person name="Honma H."/>
            <person name="Kawai S."/>
            <person name="Tougan T."/>
            <person name="Tanabe K."/>
            <person name="Horii T."/>
        </authorList>
    </citation>
    <scope>NUCLEOTIDE SEQUENCE [LARGE SCALE GENOMIC DNA]</scope>
    <source>
        <strain evidence="3">ATCC 30045</strain>
    </source>
</reference>
<evidence type="ECO:0000256" key="1">
    <source>
        <dbReference type="SAM" id="SignalP"/>
    </source>
</evidence>
<proteinExistence type="predicted"/>
<dbReference type="OMA" id="ICNIQAY"/>
<name>A0A1Y1J9N8_PLAGO</name>
<dbReference type="AlphaFoldDB" id="A0A1Y1J9N8"/>
<evidence type="ECO:0000313" key="2">
    <source>
        <dbReference type="EMBL" id="GAW79211.1"/>
    </source>
</evidence>
<comment type="caution">
    <text evidence="2">The sequence shown here is derived from an EMBL/GenBank/DDBJ whole genome shotgun (WGS) entry which is preliminary data.</text>
</comment>
<keyword evidence="3" id="KW-1185">Reference proteome</keyword>
<feature type="signal peptide" evidence="1">
    <location>
        <begin position="1"/>
        <end position="20"/>
    </location>
</feature>
<sequence>MELRHVTLLFFIFSICNIESYVLKKKSIFKSSCNLAPRSKGKQLRLKINDIINFKNKEELKREIIRHSKSISLDLNDKQINNIGNNLHEFFSYVKLKDIRIGVQKIRNKRNTKALPLCIKDNKYEEFHTLNMKKEGEYFVQDSNSYSS</sequence>